<dbReference type="GO" id="GO:0000272">
    <property type="term" value="P:polysaccharide catabolic process"/>
    <property type="evidence" value="ECO:0007669"/>
    <property type="project" value="InterPro"/>
</dbReference>
<dbReference type="AlphaFoldDB" id="A0A383A6K5"/>
<proteinExistence type="predicted"/>
<gene>
    <name evidence="1" type="ORF">METZ01_LOCUS456128</name>
</gene>
<evidence type="ECO:0000313" key="1">
    <source>
        <dbReference type="EMBL" id="SVE03274.1"/>
    </source>
</evidence>
<accession>A0A383A6K5</accession>
<name>A0A383A6K5_9ZZZZ</name>
<feature type="non-terminal residue" evidence="1">
    <location>
        <position position="253"/>
    </location>
</feature>
<dbReference type="InterPro" id="IPR036439">
    <property type="entry name" value="Dockerin_dom_sf"/>
</dbReference>
<evidence type="ECO:0008006" key="2">
    <source>
        <dbReference type="Google" id="ProtNLM"/>
    </source>
</evidence>
<dbReference type="Gene3D" id="1.10.1330.10">
    <property type="entry name" value="Dockerin domain"/>
    <property type="match status" value="1"/>
</dbReference>
<feature type="non-terminal residue" evidence="1">
    <location>
        <position position="1"/>
    </location>
</feature>
<dbReference type="EMBL" id="UINC01189539">
    <property type="protein sequence ID" value="SVE03274.1"/>
    <property type="molecule type" value="Genomic_DNA"/>
</dbReference>
<dbReference type="InterPro" id="IPR018247">
    <property type="entry name" value="EF_Hand_1_Ca_BS"/>
</dbReference>
<reference evidence="1" key="1">
    <citation type="submission" date="2018-05" db="EMBL/GenBank/DDBJ databases">
        <authorList>
            <person name="Lanie J.A."/>
            <person name="Ng W.-L."/>
            <person name="Kazmierczak K.M."/>
            <person name="Andrzejewski T.M."/>
            <person name="Davidsen T.M."/>
            <person name="Wayne K.J."/>
            <person name="Tettelin H."/>
            <person name="Glass J.I."/>
            <person name="Rusch D."/>
            <person name="Podicherti R."/>
            <person name="Tsui H.-C.T."/>
            <person name="Winkler M.E."/>
        </authorList>
    </citation>
    <scope>NUCLEOTIDE SEQUENCE</scope>
</reference>
<protein>
    <recommendedName>
        <fullName evidence="2">EF-hand domain-containing protein</fullName>
    </recommendedName>
</protein>
<organism evidence="1">
    <name type="scientific">marine metagenome</name>
    <dbReference type="NCBI Taxonomy" id="408172"/>
    <lineage>
        <taxon>unclassified sequences</taxon>
        <taxon>metagenomes</taxon>
        <taxon>ecological metagenomes</taxon>
    </lineage>
</organism>
<sequence length="253" mass="28766">TAPLVAQWPGADVRGDFDGNGIVDMSDVRQLRDAFGSDDTLFDLNADGEVGFGDFFEMAQLVDPSRVIDPTAVEPAPLPYRIIETSQSLSLHFEQYSVTLQHGRPFGLTSLRMTGQPGDFVHSELPLADWEWFWFDVRTGRRDVKLLQPTWIAPRVETHPGHAEVTYRRRNVLLEGIDLRVSYRFYVQRPVFHVTYQIDNASRQTISEPYVMLGFPGFPNQPMITGVSDTERHRTARWGNFGDEALSDGRTDY</sequence>
<dbReference type="PROSITE" id="PS00018">
    <property type="entry name" value="EF_HAND_1"/>
    <property type="match status" value="2"/>
</dbReference>